<evidence type="ECO:0000313" key="3">
    <source>
        <dbReference type="Proteomes" id="UP000824469"/>
    </source>
</evidence>
<dbReference type="Pfam" id="PF01764">
    <property type="entry name" value="Lipase_3"/>
    <property type="match status" value="1"/>
</dbReference>
<accession>A0AA38GCW1</accession>
<evidence type="ECO:0000259" key="1">
    <source>
        <dbReference type="Pfam" id="PF01764"/>
    </source>
</evidence>
<dbReference type="SUPFAM" id="SSF53474">
    <property type="entry name" value="alpha/beta-Hydrolases"/>
    <property type="match status" value="1"/>
</dbReference>
<dbReference type="Proteomes" id="UP000824469">
    <property type="component" value="Unassembled WGS sequence"/>
</dbReference>
<dbReference type="EMBL" id="JAHRHJ020000004">
    <property type="protein sequence ID" value="KAH9319105.1"/>
    <property type="molecule type" value="Genomic_DNA"/>
</dbReference>
<dbReference type="PANTHER" id="PTHR31479">
    <property type="entry name" value="ALPHA/BETA-HYDROLASES SUPERFAMILY PROTEIN"/>
    <property type="match status" value="1"/>
</dbReference>
<gene>
    <name evidence="2" type="ORF">KI387_020874</name>
</gene>
<protein>
    <recommendedName>
        <fullName evidence="1">Fungal lipase-type domain-containing protein</fullName>
    </recommendedName>
</protein>
<name>A0AA38GCW1_TAXCH</name>
<dbReference type="PANTHER" id="PTHR31479:SF2">
    <property type="entry name" value="ALPHA_BETA-HYDROLASES SUPERFAMILY PROTEIN"/>
    <property type="match status" value="1"/>
</dbReference>
<comment type="caution">
    <text evidence="2">The sequence shown here is derived from an EMBL/GenBank/DDBJ whole genome shotgun (WGS) entry which is preliminary data.</text>
</comment>
<dbReference type="Gene3D" id="3.40.50.1820">
    <property type="entry name" value="alpha/beta hydrolase"/>
    <property type="match status" value="1"/>
</dbReference>
<dbReference type="AlphaFoldDB" id="A0AA38GCW1"/>
<feature type="domain" description="Fungal lipase-type" evidence="1">
    <location>
        <begin position="139"/>
        <end position="180"/>
    </location>
</feature>
<dbReference type="GO" id="GO:0006629">
    <property type="term" value="P:lipid metabolic process"/>
    <property type="evidence" value="ECO:0007669"/>
    <property type="project" value="InterPro"/>
</dbReference>
<proteinExistence type="predicted"/>
<reference evidence="2 3" key="1">
    <citation type="journal article" date="2021" name="Nat. Plants">
        <title>The Taxus genome provides insights into paclitaxel biosynthesis.</title>
        <authorList>
            <person name="Xiong X."/>
            <person name="Gou J."/>
            <person name="Liao Q."/>
            <person name="Li Y."/>
            <person name="Zhou Q."/>
            <person name="Bi G."/>
            <person name="Li C."/>
            <person name="Du R."/>
            <person name="Wang X."/>
            <person name="Sun T."/>
            <person name="Guo L."/>
            <person name="Liang H."/>
            <person name="Lu P."/>
            <person name="Wu Y."/>
            <person name="Zhang Z."/>
            <person name="Ro D.K."/>
            <person name="Shang Y."/>
            <person name="Huang S."/>
            <person name="Yan J."/>
        </authorList>
    </citation>
    <scope>NUCLEOTIDE SEQUENCE [LARGE SCALE GENOMIC DNA]</scope>
    <source>
        <strain evidence="2">Ta-2019</strain>
    </source>
</reference>
<keyword evidence="3" id="KW-1185">Reference proteome</keyword>
<organism evidence="2 3">
    <name type="scientific">Taxus chinensis</name>
    <name type="common">Chinese yew</name>
    <name type="synonym">Taxus wallichiana var. chinensis</name>
    <dbReference type="NCBI Taxonomy" id="29808"/>
    <lineage>
        <taxon>Eukaryota</taxon>
        <taxon>Viridiplantae</taxon>
        <taxon>Streptophyta</taxon>
        <taxon>Embryophyta</taxon>
        <taxon>Tracheophyta</taxon>
        <taxon>Spermatophyta</taxon>
        <taxon>Pinopsida</taxon>
        <taxon>Pinidae</taxon>
        <taxon>Conifers II</taxon>
        <taxon>Cupressales</taxon>
        <taxon>Taxaceae</taxon>
        <taxon>Taxus</taxon>
    </lineage>
</organism>
<dbReference type="InterPro" id="IPR002921">
    <property type="entry name" value="Fungal_lipase-type"/>
</dbReference>
<evidence type="ECO:0000313" key="2">
    <source>
        <dbReference type="EMBL" id="KAH9319105.1"/>
    </source>
</evidence>
<feature type="non-terminal residue" evidence="2">
    <location>
        <position position="329"/>
    </location>
</feature>
<sequence>MATKLMADPEGIDVRGLSHLVDPNWQDPTYRRCIAAALVEVVYQLQKNEQKAEQLCALLPFKVKEIMRDEHDNSIFGAVFQWVQRSKPTSGCGGKIPLEVVAFRGTIFELETWLMDFTHDWNILFAKMDLLRRGGMALNYLQTSIQRCRPDNIWIVGHSLGASIALVAVRKLTREERENLEAHLFNPPFILPRFLELKFYEVFGKVLSTIRKGSFSLPFPQLEGIRKGIQGACDSVALRMGLQDENKLLDLYSEFIGLGNWIPNLYVNKKDPICCTYISYLETLKGIYGQESHLVQEKMKYLFCFEVVNNKTPWHMVPSANLTVAVTDQ</sequence>
<dbReference type="InterPro" id="IPR029058">
    <property type="entry name" value="AB_hydrolase_fold"/>
</dbReference>
<dbReference type="OMA" id="NEGHESH"/>